<comment type="caution">
    <text evidence="2">The sequence shown here is derived from an EMBL/GenBank/DDBJ whole genome shotgun (WGS) entry which is preliminary data.</text>
</comment>
<evidence type="ECO:0000313" key="3">
    <source>
        <dbReference type="Proteomes" id="UP001597231"/>
    </source>
</evidence>
<dbReference type="InterPro" id="IPR037523">
    <property type="entry name" value="VOC_core"/>
</dbReference>
<feature type="domain" description="VOC" evidence="1">
    <location>
        <begin position="3"/>
        <end position="116"/>
    </location>
</feature>
<keyword evidence="3" id="KW-1185">Reference proteome</keyword>
<dbReference type="Proteomes" id="UP001597231">
    <property type="component" value="Unassembled WGS sequence"/>
</dbReference>
<dbReference type="Gene3D" id="3.10.180.10">
    <property type="entry name" value="2,3-Dihydroxybiphenyl 1,2-Dioxygenase, domain 1"/>
    <property type="match status" value="1"/>
</dbReference>
<sequence>MTQVCAISICVPNVEKAIEFYKNVLGFEVNKQYGPKLFTLVHGELPIVIEESEIATDNASTSGVVLTLKTDDIHQSLAVLKEHNVELIIGGPADCPPGKYIIFRDPFGNVWEYMQLVK</sequence>
<dbReference type="SUPFAM" id="SSF54593">
    <property type="entry name" value="Glyoxalase/Bleomycin resistance protein/Dihydroxybiphenyl dioxygenase"/>
    <property type="match status" value="1"/>
</dbReference>
<dbReference type="InterPro" id="IPR029068">
    <property type="entry name" value="Glyas_Bleomycin-R_OHBP_Dase"/>
</dbReference>
<name>A0ABW3TYQ4_9BACL</name>
<accession>A0ABW3TYQ4</accession>
<dbReference type="PROSITE" id="PS51819">
    <property type="entry name" value="VOC"/>
    <property type="match status" value="1"/>
</dbReference>
<organism evidence="2 3">
    <name type="scientific">Sporosarcina contaminans</name>
    <dbReference type="NCBI Taxonomy" id="633403"/>
    <lineage>
        <taxon>Bacteria</taxon>
        <taxon>Bacillati</taxon>
        <taxon>Bacillota</taxon>
        <taxon>Bacilli</taxon>
        <taxon>Bacillales</taxon>
        <taxon>Caryophanaceae</taxon>
        <taxon>Sporosarcina</taxon>
    </lineage>
</organism>
<proteinExistence type="predicted"/>
<dbReference type="CDD" id="cd06587">
    <property type="entry name" value="VOC"/>
    <property type="match status" value="1"/>
</dbReference>
<reference evidence="3" key="1">
    <citation type="journal article" date="2019" name="Int. J. Syst. Evol. Microbiol.">
        <title>The Global Catalogue of Microorganisms (GCM) 10K type strain sequencing project: providing services to taxonomists for standard genome sequencing and annotation.</title>
        <authorList>
            <consortium name="The Broad Institute Genomics Platform"/>
            <consortium name="The Broad Institute Genome Sequencing Center for Infectious Disease"/>
            <person name="Wu L."/>
            <person name="Ma J."/>
        </authorList>
    </citation>
    <scope>NUCLEOTIDE SEQUENCE [LARGE SCALE GENOMIC DNA]</scope>
    <source>
        <strain evidence="3">CCUG 53915</strain>
    </source>
</reference>
<dbReference type="Pfam" id="PF00903">
    <property type="entry name" value="Glyoxalase"/>
    <property type="match status" value="1"/>
</dbReference>
<protein>
    <submittedName>
        <fullName evidence="2">VOC family protein</fullName>
    </submittedName>
</protein>
<dbReference type="RefSeq" id="WP_381479983.1">
    <property type="nucleotide sequence ID" value="NZ_JBHTLT010000027.1"/>
</dbReference>
<evidence type="ECO:0000313" key="2">
    <source>
        <dbReference type="EMBL" id="MFD1204559.1"/>
    </source>
</evidence>
<gene>
    <name evidence="2" type="ORF">ACFQ38_05465</name>
</gene>
<dbReference type="EMBL" id="JBHTLT010000027">
    <property type="protein sequence ID" value="MFD1204559.1"/>
    <property type="molecule type" value="Genomic_DNA"/>
</dbReference>
<dbReference type="InterPro" id="IPR004360">
    <property type="entry name" value="Glyas_Fos-R_dOase_dom"/>
</dbReference>
<evidence type="ECO:0000259" key="1">
    <source>
        <dbReference type="PROSITE" id="PS51819"/>
    </source>
</evidence>